<dbReference type="EMBL" id="WERV01000003">
    <property type="protein sequence ID" value="MDV7714960.1"/>
    <property type="molecule type" value="Genomic_DNA"/>
</dbReference>
<dbReference type="PRINTS" id="PR00990">
    <property type="entry name" value="RIBOKINASE"/>
</dbReference>
<evidence type="ECO:0000256" key="3">
    <source>
        <dbReference type="ARBA" id="ARBA00022741"/>
    </source>
</evidence>
<accession>A0A483C2E4</accession>
<dbReference type="GO" id="GO:0016301">
    <property type="term" value="F:kinase activity"/>
    <property type="evidence" value="ECO:0007669"/>
    <property type="project" value="UniProtKB-KW"/>
</dbReference>
<keyword evidence="5" id="KW-0067">ATP-binding</keyword>
<keyword evidence="2" id="KW-0808">Transferase</keyword>
<dbReference type="Proteomes" id="UP001281024">
    <property type="component" value="Unassembled WGS sequence"/>
</dbReference>
<comment type="similarity">
    <text evidence="1">Belongs to the carbohydrate kinase PfkB family.</text>
</comment>
<dbReference type="Pfam" id="PF00294">
    <property type="entry name" value="PfkB"/>
    <property type="match status" value="1"/>
</dbReference>
<dbReference type="OMA" id="MAMFYAN"/>
<dbReference type="SUPFAM" id="SSF53613">
    <property type="entry name" value="Ribokinase-like"/>
    <property type="match status" value="1"/>
</dbReference>
<dbReference type="InterPro" id="IPR011611">
    <property type="entry name" value="PfkB_dom"/>
</dbReference>
<dbReference type="GO" id="GO:0005524">
    <property type="term" value="F:ATP binding"/>
    <property type="evidence" value="ECO:0007669"/>
    <property type="project" value="UniProtKB-KW"/>
</dbReference>
<organism evidence="6 7">
    <name type="scientific">Oenococcus oeni</name>
    <name type="common">Leuconostoc oenos</name>
    <dbReference type="NCBI Taxonomy" id="1247"/>
    <lineage>
        <taxon>Bacteria</taxon>
        <taxon>Bacillati</taxon>
        <taxon>Bacillota</taxon>
        <taxon>Bacilli</taxon>
        <taxon>Lactobacillales</taxon>
        <taxon>Lactobacillaceae</taxon>
        <taxon>Oenococcus</taxon>
    </lineage>
</organism>
<evidence type="ECO:0000313" key="6">
    <source>
        <dbReference type="EMBL" id="MDV7714960.1"/>
    </source>
</evidence>
<evidence type="ECO:0000256" key="5">
    <source>
        <dbReference type="ARBA" id="ARBA00022840"/>
    </source>
</evidence>
<reference evidence="6" key="1">
    <citation type="submission" date="2019-10" db="EMBL/GenBank/DDBJ databases">
        <title>Malate fermentation in French cider.</title>
        <authorList>
            <person name="Cousin F.J."/>
            <person name="Medina Fernandez S."/>
            <person name="Misery B."/>
            <person name="Laplace J.-M."/>
            <person name="Cretenet M."/>
        </authorList>
    </citation>
    <scope>NUCLEOTIDE SEQUENCE</scope>
    <source>
        <strain evidence="6">UCMA15129</strain>
    </source>
</reference>
<dbReference type="CDD" id="cd01166">
    <property type="entry name" value="KdgK"/>
    <property type="match status" value="1"/>
</dbReference>
<keyword evidence="4 6" id="KW-0418">Kinase</keyword>
<evidence type="ECO:0000256" key="4">
    <source>
        <dbReference type="ARBA" id="ARBA00022777"/>
    </source>
</evidence>
<gene>
    <name evidence="6" type="ORF">GA838_04140</name>
</gene>
<dbReference type="GeneID" id="75064956"/>
<dbReference type="AlphaFoldDB" id="A0A483C2E4"/>
<evidence type="ECO:0000256" key="2">
    <source>
        <dbReference type="ARBA" id="ARBA00022679"/>
    </source>
</evidence>
<dbReference type="InterPro" id="IPR002139">
    <property type="entry name" value="Ribo/fructo_kinase"/>
</dbReference>
<dbReference type="InterPro" id="IPR029056">
    <property type="entry name" value="Ribokinase-like"/>
</dbReference>
<dbReference type="Gene3D" id="3.40.1190.20">
    <property type="match status" value="1"/>
</dbReference>
<sequence>MSEFITIGEPIVTFASTDADADLVHAENFKKIVGGAELNVAIGVSRLGHSTQYISRVGNDPLGTFVKNEIKSNQVGADYVSSDNDNWTAFQLKEKVTVGDPLTFNFRRNSAAAHLSSGIIDRVDLSDVKIAHMSGIFPAISKTAQTSFRHLFERLNQRNIFTTFDPNLRPSLWPNEKTMIKTINELAAFADVVLPGTNEGEILIGSKDPETIADFYLQADKTKTVIVKVGPQGAYVKNKGQSGYYVNGFKVGKVVDTVGAGDGFALGYITATLEGKSQKSAVMRGNAVGALQVQTPGDNDGYPTVKKLADFYAKEGVSEK</sequence>
<protein>
    <submittedName>
        <fullName evidence="6">Sugar kinase</fullName>
    </submittedName>
</protein>
<evidence type="ECO:0000313" key="7">
    <source>
        <dbReference type="Proteomes" id="UP001281024"/>
    </source>
</evidence>
<dbReference type="InterPro" id="IPR050306">
    <property type="entry name" value="PfkB_Carbo_kinase"/>
</dbReference>
<name>A0A483C2E4_OENOE</name>
<keyword evidence="3" id="KW-0547">Nucleotide-binding</keyword>
<dbReference type="RefSeq" id="WP_002818040.1">
    <property type="nucleotide sequence ID" value="NZ_CP027431.1"/>
</dbReference>
<proteinExistence type="inferred from homology"/>
<dbReference type="PANTHER" id="PTHR43085:SF1">
    <property type="entry name" value="PSEUDOURIDINE KINASE-RELATED"/>
    <property type="match status" value="1"/>
</dbReference>
<dbReference type="PANTHER" id="PTHR43085">
    <property type="entry name" value="HEXOKINASE FAMILY MEMBER"/>
    <property type="match status" value="1"/>
</dbReference>
<comment type="caution">
    <text evidence="6">The sequence shown here is derived from an EMBL/GenBank/DDBJ whole genome shotgun (WGS) entry which is preliminary data.</text>
</comment>
<evidence type="ECO:0000256" key="1">
    <source>
        <dbReference type="ARBA" id="ARBA00010688"/>
    </source>
</evidence>